<dbReference type="PANTHER" id="PTHR42879">
    <property type="entry name" value="3-OXOACYL-(ACYL-CARRIER-PROTEIN) REDUCTASE"/>
    <property type="match status" value="1"/>
</dbReference>
<dbReference type="PRINTS" id="PR00080">
    <property type="entry name" value="SDRFAMILY"/>
</dbReference>
<sequence length="253" mass="26667">MNTIENYSLKGNITLVTGASRGIGSGIADLLGQAGSTVIGTATSPEGADSISERFSTSNIKGRGVVLDVSQSSQVKELIKELKAKDENPSILINNAGISIESLMMRIKEDDWEKVIKTNLSSVFFLSKAVIGGMIKKRQGRIINIGSVVGSIGAIGNAHYSAAKSGLMGLTKSIALEVGSRNITVNTIAPGYIETDMTKDMNQELSDALMKKIPLSRYGQPIDIASTALFLASSSGAYITGQTIHVNGGMHMD</sequence>
<reference evidence="3" key="1">
    <citation type="submission" date="2018-05" db="EMBL/GenBank/DDBJ databases">
        <authorList>
            <person name="Lanie J.A."/>
            <person name="Ng W.-L."/>
            <person name="Kazmierczak K.M."/>
            <person name="Andrzejewski T.M."/>
            <person name="Davidsen T.M."/>
            <person name="Wayne K.J."/>
            <person name="Tettelin H."/>
            <person name="Glass J.I."/>
            <person name="Rusch D."/>
            <person name="Podicherti R."/>
            <person name="Tsui H.-C.T."/>
            <person name="Winkler M.E."/>
        </authorList>
    </citation>
    <scope>NUCLEOTIDE SEQUENCE</scope>
</reference>
<dbReference type="NCBIfam" id="NF004197">
    <property type="entry name" value="PRK05653.1-1"/>
    <property type="match status" value="1"/>
</dbReference>
<keyword evidence="2" id="KW-0560">Oxidoreductase</keyword>
<dbReference type="PRINTS" id="PR00081">
    <property type="entry name" value="GDHRDH"/>
</dbReference>
<accession>A0A381UIC1</accession>
<evidence type="ECO:0008006" key="4">
    <source>
        <dbReference type="Google" id="ProtNLM"/>
    </source>
</evidence>
<dbReference type="AlphaFoldDB" id="A0A381UIC1"/>
<evidence type="ECO:0000256" key="2">
    <source>
        <dbReference type="ARBA" id="ARBA00023002"/>
    </source>
</evidence>
<dbReference type="Pfam" id="PF13561">
    <property type="entry name" value="adh_short_C2"/>
    <property type="match status" value="1"/>
</dbReference>
<dbReference type="PANTHER" id="PTHR42879:SF2">
    <property type="entry name" value="3-OXOACYL-[ACYL-CARRIER-PROTEIN] REDUCTASE FABG"/>
    <property type="match status" value="1"/>
</dbReference>
<evidence type="ECO:0000256" key="1">
    <source>
        <dbReference type="ARBA" id="ARBA00006484"/>
    </source>
</evidence>
<evidence type="ECO:0000313" key="3">
    <source>
        <dbReference type="EMBL" id="SVA27899.1"/>
    </source>
</evidence>
<organism evidence="3">
    <name type="scientific">marine metagenome</name>
    <dbReference type="NCBI Taxonomy" id="408172"/>
    <lineage>
        <taxon>unclassified sequences</taxon>
        <taxon>metagenomes</taxon>
        <taxon>ecological metagenomes</taxon>
    </lineage>
</organism>
<dbReference type="InterPro" id="IPR036291">
    <property type="entry name" value="NAD(P)-bd_dom_sf"/>
</dbReference>
<dbReference type="InterPro" id="IPR050259">
    <property type="entry name" value="SDR"/>
</dbReference>
<dbReference type="GO" id="GO:0016491">
    <property type="term" value="F:oxidoreductase activity"/>
    <property type="evidence" value="ECO:0007669"/>
    <property type="project" value="UniProtKB-KW"/>
</dbReference>
<dbReference type="GO" id="GO:0032787">
    <property type="term" value="P:monocarboxylic acid metabolic process"/>
    <property type="evidence" value="ECO:0007669"/>
    <property type="project" value="UniProtKB-ARBA"/>
</dbReference>
<gene>
    <name evidence="3" type="ORF">METZ01_LOCUS80753</name>
</gene>
<dbReference type="EMBL" id="UINC01006502">
    <property type="protein sequence ID" value="SVA27899.1"/>
    <property type="molecule type" value="Genomic_DNA"/>
</dbReference>
<name>A0A381UIC1_9ZZZZ</name>
<dbReference type="Gene3D" id="3.40.50.720">
    <property type="entry name" value="NAD(P)-binding Rossmann-like Domain"/>
    <property type="match status" value="1"/>
</dbReference>
<comment type="similarity">
    <text evidence="1">Belongs to the short-chain dehydrogenases/reductases (SDR) family.</text>
</comment>
<dbReference type="InterPro" id="IPR002347">
    <property type="entry name" value="SDR_fam"/>
</dbReference>
<proteinExistence type="inferred from homology"/>
<dbReference type="NCBIfam" id="NF009466">
    <property type="entry name" value="PRK12826.1-2"/>
    <property type="match status" value="1"/>
</dbReference>
<dbReference type="FunFam" id="3.40.50.720:FF:000173">
    <property type="entry name" value="3-oxoacyl-[acyl-carrier protein] reductase"/>
    <property type="match status" value="1"/>
</dbReference>
<protein>
    <recommendedName>
        <fullName evidence="4">3-oxoacyl-[acyl-carrier-protein] reductase</fullName>
    </recommendedName>
</protein>
<dbReference type="PROSITE" id="PS00061">
    <property type="entry name" value="ADH_SHORT"/>
    <property type="match status" value="1"/>
</dbReference>
<dbReference type="SUPFAM" id="SSF51735">
    <property type="entry name" value="NAD(P)-binding Rossmann-fold domains"/>
    <property type="match status" value="1"/>
</dbReference>
<dbReference type="InterPro" id="IPR020904">
    <property type="entry name" value="Sc_DH/Rdtase_CS"/>
</dbReference>